<comment type="similarity">
    <text evidence="2 13">Belongs to the SUA5 family.</text>
</comment>
<feature type="binding site" evidence="14">
    <location>
        <position position="50"/>
    </location>
    <ligand>
        <name>ATP</name>
        <dbReference type="ChEBI" id="CHEBI:30616"/>
    </ligand>
</feature>
<dbReference type="InterPro" id="IPR017945">
    <property type="entry name" value="DHBP_synth_RibB-like_a/b_dom"/>
</dbReference>
<dbReference type="GO" id="GO:0005737">
    <property type="term" value="C:cytoplasm"/>
    <property type="evidence" value="ECO:0007669"/>
    <property type="project" value="UniProtKB-SubCell"/>
</dbReference>
<comment type="function">
    <text evidence="13">Required for the formation of a threonylcarbamoyl group on adenosine at position 37 (t(6)A37) in tRNAs that read codons beginning with adenine.</text>
</comment>
<dbReference type="Pfam" id="PF03481">
    <property type="entry name" value="Sua5_C"/>
    <property type="match status" value="1"/>
</dbReference>
<dbReference type="InterPro" id="IPR010923">
    <property type="entry name" value="T(6)A37_SUA5"/>
</dbReference>
<dbReference type="PANTHER" id="PTHR17490">
    <property type="entry name" value="SUA5"/>
    <property type="match status" value="1"/>
</dbReference>
<evidence type="ECO:0000256" key="3">
    <source>
        <dbReference type="ARBA" id="ARBA00012584"/>
    </source>
</evidence>
<comment type="subcellular location">
    <subcellularLocation>
        <location evidence="1 13">Cytoplasm</location>
    </subcellularLocation>
</comment>
<keyword evidence="10 13" id="KW-0067">ATP-binding</keyword>
<sequence length="397" mass="41231">MPPEQADIDRAVALLQAGQLVAFPTETVYGLGADAANPLAVARIFAAKGRPAEHPLIVHLAGAGCLDRWACNIPALAWELAEAFWPGPLTLILKRAAGVPSAVTGGQDSIGVRVPAHPVALALLRAYAQAGGGLGGMCGLAAPSANRFGRISPTDAAHVREELGNSVSLVLDGGRCPVGIESTIVDLTRDPGLPPRLLRPGHVTPEQIASVIGMLPEALTQPADDGRPRVSGSLAAHYAPATPLRLVASTELAEVVAELGQTGRRSAILCHSEFPDVTATLAVRQLAAHPRGYARALYAALRELDQMAADLIVVEAVPTTAAWAAVADRLRRAAVGAGRTVMTCRDTPNHESHDRPPLTCSAHSGLHAGIVRRAGSMLPEFPASPQTLLPRGEKGAS</sequence>
<evidence type="ECO:0000256" key="4">
    <source>
        <dbReference type="ARBA" id="ARBA00015492"/>
    </source>
</evidence>
<evidence type="ECO:0000256" key="9">
    <source>
        <dbReference type="ARBA" id="ARBA00022741"/>
    </source>
</evidence>
<feature type="binding site" evidence="14">
    <location>
        <position position="182"/>
    </location>
    <ligand>
        <name>L-threonine</name>
        <dbReference type="ChEBI" id="CHEBI:57926"/>
    </ligand>
</feature>
<keyword evidence="8 13" id="KW-0548">Nucleotidyltransferase</keyword>
<dbReference type="GO" id="GO:0005524">
    <property type="term" value="F:ATP binding"/>
    <property type="evidence" value="ECO:0007669"/>
    <property type="project" value="UniProtKB-UniRule"/>
</dbReference>
<evidence type="ECO:0000256" key="13">
    <source>
        <dbReference type="PIRNR" id="PIRNR004930"/>
    </source>
</evidence>
<dbReference type="GO" id="GO:0008033">
    <property type="term" value="P:tRNA processing"/>
    <property type="evidence" value="ECO:0007669"/>
    <property type="project" value="UniProtKB-KW"/>
</dbReference>
<feature type="binding site" evidence="14">
    <location>
        <position position="238"/>
    </location>
    <ligand>
        <name>ATP</name>
        <dbReference type="ChEBI" id="CHEBI:30616"/>
    </ligand>
</feature>
<feature type="binding site" evidence="14">
    <location>
        <position position="59"/>
    </location>
    <ligand>
        <name>ATP</name>
        <dbReference type="ChEBI" id="CHEBI:30616"/>
    </ligand>
</feature>
<evidence type="ECO:0000256" key="7">
    <source>
        <dbReference type="ARBA" id="ARBA00022694"/>
    </source>
</evidence>
<comment type="caution">
    <text evidence="16">The sequence shown here is derived from an EMBL/GenBank/DDBJ whole genome shotgun (WGS) entry which is preliminary data.</text>
</comment>
<feature type="binding site" evidence="14">
    <location>
        <position position="152"/>
    </location>
    <ligand>
        <name>ATP</name>
        <dbReference type="ChEBI" id="CHEBI:30616"/>
    </ligand>
</feature>
<evidence type="ECO:0000256" key="5">
    <source>
        <dbReference type="ARBA" id="ARBA00022490"/>
    </source>
</evidence>
<dbReference type="Proteomes" id="UP000342300">
    <property type="component" value="Unassembled WGS sequence"/>
</dbReference>
<feature type="binding site" evidence="14">
    <location>
        <position position="144"/>
    </location>
    <ligand>
        <name>ATP</name>
        <dbReference type="ChEBI" id="CHEBI:30616"/>
    </ligand>
</feature>
<evidence type="ECO:0000256" key="1">
    <source>
        <dbReference type="ARBA" id="ARBA00004496"/>
    </source>
</evidence>
<feature type="binding site" evidence="14">
    <location>
        <position position="199"/>
    </location>
    <ligand>
        <name>ATP</name>
        <dbReference type="ChEBI" id="CHEBI:30616"/>
    </ligand>
</feature>
<dbReference type="GO" id="GO:0000049">
    <property type="term" value="F:tRNA binding"/>
    <property type="evidence" value="ECO:0007669"/>
    <property type="project" value="TreeGrafter"/>
</dbReference>
<keyword evidence="9 13" id="KW-0547">Nucleotide-binding</keyword>
<evidence type="ECO:0000256" key="10">
    <source>
        <dbReference type="ARBA" id="ARBA00022840"/>
    </source>
</evidence>
<dbReference type="Gene3D" id="3.40.50.11030">
    <property type="entry name" value="Threonylcarbamoyl-AMP synthase, C-terminal domain"/>
    <property type="match status" value="1"/>
</dbReference>
<organism evidence="16 17">
    <name type="scientific">Candidatus Accumulibacter phosphatis</name>
    <dbReference type="NCBI Taxonomy" id="327160"/>
    <lineage>
        <taxon>Bacteria</taxon>
        <taxon>Pseudomonadati</taxon>
        <taxon>Pseudomonadota</taxon>
        <taxon>Betaproteobacteria</taxon>
        <taxon>Candidatus Accumulibacter</taxon>
    </lineage>
</organism>
<name>A0A6A7RXW5_9PROT</name>
<feature type="binding site" evidence="14">
    <location>
        <position position="113"/>
    </location>
    <ligand>
        <name>L-threonine</name>
        <dbReference type="ChEBI" id="CHEBI:57926"/>
    </ligand>
</feature>
<protein>
    <recommendedName>
        <fullName evidence="4 13">Threonylcarbamoyl-AMP synthase</fullName>
        <shortName evidence="13">TC-AMP synthase</shortName>
        <ecNumber evidence="3 13">2.7.7.87</ecNumber>
    </recommendedName>
    <alternativeName>
        <fullName evidence="11 13">L-threonylcarbamoyladenylate synthase</fullName>
    </alternativeName>
</protein>
<dbReference type="EC" id="2.7.7.87" evidence="3 13"/>
<evidence type="ECO:0000256" key="6">
    <source>
        <dbReference type="ARBA" id="ARBA00022679"/>
    </source>
</evidence>
<evidence type="ECO:0000313" key="17">
    <source>
        <dbReference type="Proteomes" id="UP000342300"/>
    </source>
</evidence>
<accession>A0A6A7RXW5</accession>
<feature type="binding site" evidence="14">
    <location>
        <position position="142"/>
    </location>
    <ligand>
        <name>L-threonine</name>
        <dbReference type="ChEBI" id="CHEBI:57926"/>
    </ligand>
</feature>
<dbReference type="GO" id="GO:0003725">
    <property type="term" value="F:double-stranded RNA binding"/>
    <property type="evidence" value="ECO:0007669"/>
    <property type="project" value="UniProtKB-UniRule"/>
</dbReference>
<dbReference type="EMBL" id="PDHS01000491">
    <property type="protein sequence ID" value="MQM32321.1"/>
    <property type="molecule type" value="Genomic_DNA"/>
</dbReference>
<feature type="binding site" evidence="14">
    <location>
        <position position="27"/>
    </location>
    <ligand>
        <name>L-threonine</name>
        <dbReference type="ChEBI" id="CHEBI:57926"/>
    </ligand>
</feature>
<keyword evidence="7 13" id="KW-0819">tRNA processing</keyword>
<dbReference type="GO" id="GO:0061710">
    <property type="term" value="F:L-threonylcarbamoyladenylate synthase"/>
    <property type="evidence" value="ECO:0007669"/>
    <property type="project" value="UniProtKB-EC"/>
</dbReference>
<dbReference type="AlphaFoldDB" id="A0A6A7RXW5"/>
<dbReference type="SUPFAM" id="SSF55821">
    <property type="entry name" value="YrdC/RibB"/>
    <property type="match status" value="1"/>
</dbReference>
<dbReference type="PROSITE" id="PS51163">
    <property type="entry name" value="YRDC"/>
    <property type="match status" value="1"/>
</dbReference>
<dbReference type="InterPro" id="IPR006070">
    <property type="entry name" value="Sua5-like_dom"/>
</dbReference>
<keyword evidence="5 13" id="KW-0963">Cytoplasm</keyword>
<evidence type="ECO:0000256" key="12">
    <source>
        <dbReference type="ARBA" id="ARBA00048366"/>
    </source>
</evidence>
<keyword evidence="6 13" id="KW-0808">Transferase</keyword>
<evidence type="ECO:0000313" key="16">
    <source>
        <dbReference type="EMBL" id="MQM32321.1"/>
    </source>
</evidence>
<dbReference type="PANTHER" id="PTHR17490:SF16">
    <property type="entry name" value="THREONYLCARBAMOYL-AMP SYNTHASE"/>
    <property type="match status" value="1"/>
</dbReference>
<dbReference type="Gene3D" id="3.90.870.10">
    <property type="entry name" value="DHBP synthase"/>
    <property type="match status" value="1"/>
</dbReference>
<gene>
    <name evidence="16" type="ORF">CRU78_18215</name>
</gene>
<dbReference type="Pfam" id="PF01300">
    <property type="entry name" value="Sua5_yciO_yrdC"/>
    <property type="match status" value="1"/>
</dbReference>
<proteinExistence type="inferred from homology"/>
<dbReference type="NCBIfam" id="TIGR00057">
    <property type="entry name" value="L-threonylcarbamoyladenylate synthase"/>
    <property type="match status" value="1"/>
</dbReference>
<evidence type="ECO:0000256" key="11">
    <source>
        <dbReference type="ARBA" id="ARBA00029774"/>
    </source>
</evidence>
<reference evidence="16 17" key="1">
    <citation type="submission" date="2017-09" db="EMBL/GenBank/DDBJ databases">
        <title>Metagenomic Analysis Reveals Denitrifying Candidatus Accumulibacter and Flanking Population as a Source of N2O.</title>
        <authorList>
            <person name="Gao H."/>
            <person name="Mao Y."/>
            <person name="Zhao X."/>
            <person name="Liu W.-T."/>
            <person name="Zhang T."/>
            <person name="Wells G."/>
        </authorList>
    </citation>
    <scope>NUCLEOTIDE SEQUENCE [LARGE SCALE GENOMIC DNA]</scope>
    <source>
        <strain evidence="16">CANDO_2_IC</strain>
    </source>
</reference>
<evidence type="ECO:0000256" key="8">
    <source>
        <dbReference type="ARBA" id="ARBA00022695"/>
    </source>
</evidence>
<dbReference type="InterPro" id="IPR005145">
    <property type="entry name" value="Sua5_C"/>
</dbReference>
<evidence type="ECO:0000256" key="2">
    <source>
        <dbReference type="ARBA" id="ARBA00007663"/>
    </source>
</evidence>
<feature type="domain" description="YrdC-like" evidence="15">
    <location>
        <begin position="5"/>
        <end position="203"/>
    </location>
</feature>
<evidence type="ECO:0000256" key="14">
    <source>
        <dbReference type="PIRSR" id="PIRSR004930-1"/>
    </source>
</evidence>
<dbReference type="InterPro" id="IPR038385">
    <property type="entry name" value="Sua5/YwlC_C"/>
</dbReference>
<evidence type="ECO:0000259" key="15">
    <source>
        <dbReference type="PROSITE" id="PS51163"/>
    </source>
</evidence>
<dbReference type="InterPro" id="IPR050156">
    <property type="entry name" value="TC-AMP_synthase_SUA5"/>
</dbReference>
<dbReference type="GO" id="GO:0006450">
    <property type="term" value="P:regulation of translational fidelity"/>
    <property type="evidence" value="ECO:0007669"/>
    <property type="project" value="TreeGrafter"/>
</dbReference>
<comment type="catalytic activity">
    <reaction evidence="12 13">
        <text>L-threonine + hydrogencarbonate + ATP = L-threonylcarbamoyladenylate + diphosphate + H2O</text>
        <dbReference type="Rhea" id="RHEA:36407"/>
        <dbReference type="ChEBI" id="CHEBI:15377"/>
        <dbReference type="ChEBI" id="CHEBI:17544"/>
        <dbReference type="ChEBI" id="CHEBI:30616"/>
        <dbReference type="ChEBI" id="CHEBI:33019"/>
        <dbReference type="ChEBI" id="CHEBI:57926"/>
        <dbReference type="ChEBI" id="CHEBI:73682"/>
        <dbReference type="EC" id="2.7.7.87"/>
    </reaction>
</comment>
<dbReference type="PIRSF" id="PIRSF004930">
    <property type="entry name" value="Tln_factor_SUA5"/>
    <property type="match status" value="1"/>
</dbReference>